<accession>A0A943EFD9</accession>
<dbReference type="NCBIfam" id="TIGR01764">
    <property type="entry name" value="excise"/>
    <property type="match status" value="1"/>
</dbReference>
<dbReference type="Proteomes" id="UP000754226">
    <property type="component" value="Unassembled WGS sequence"/>
</dbReference>
<comment type="caution">
    <text evidence="2">The sequence shown here is derived from an EMBL/GenBank/DDBJ whole genome shotgun (WGS) entry which is preliminary data.</text>
</comment>
<dbReference type="Gene3D" id="1.10.10.10">
    <property type="entry name" value="Winged helix-like DNA-binding domain superfamily/Winged helix DNA-binding domain"/>
    <property type="match status" value="1"/>
</dbReference>
<dbReference type="SUPFAM" id="SSF46955">
    <property type="entry name" value="Putative DNA-binding domain"/>
    <property type="match status" value="1"/>
</dbReference>
<evidence type="ECO:0000313" key="2">
    <source>
        <dbReference type="EMBL" id="MBS5518818.1"/>
    </source>
</evidence>
<dbReference type="InterPro" id="IPR041657">
    <property type="entry name" value="HTH_17"/>
</dbReference>
<dbReference type="EMBL" id="JAGZCZ010000001">
    <property type="protein sequence ID" value="MBS5518818.1"/>
    <property type="molecule type" value="Genomic_DNA"/>
</dbReference>
<dbReference type="AlphaFoldDB" id="A0A943EFD9"/>
<reference evidence="2" key="1">
    <citation type="submission" date="2021-02" db="EMBL/GenBank/DDBJ databases">
        <title>Infant gut strain persistence is associated with maternal origin, phylogeny, and functional potential including surface adhesion and iron acquisition.</title>
        <authorList>
            <person name="Lou Y.C."/>
        </authorList>
    </citation>
    <scope>NUCLEOTIDE SEQUENCE</scope>
    <source>
        <strain evidence="2">L3_106_000M1_dasL3_106_000M1_concoct_15</strain>
    </source>
</reference>
<dbReference type="InterPro" id="IPR036388">
    <property type="entry name" value="WH-like_DNA-bd_sf"/>
</dbReference>
<feature type="domain" description="Helix-turn-helix" evidence="1">
    <location>
        <begin position="8"/>
        <end position="57"/>
    </location>
</feature>
<proteinExistence type="predicted"/>
<evidence type="ECO:0000313" key="3">
    <source>
        <dbReference type="Proteomes" id="UP000754226"/>
    </source>
</evidence>
<name>A0A943EFD9_9FIRM</name>
<dbReference type="InterPro" id="IPR009061">
    <property type="entry name" value="DNA-bd_dom_put_sf"/>
</dbReference>
<sequence>MNDNKARWINIEKVAEYIGVSPVTIRYWLRSGKNLPGRRVGRQWRFRIKDIDEWIKSGKSSFDD</sequence>
<dbReference type="GO" id="GO:0003677">
    <property type="term" value="F:DNA binding"/>
    <property type="evidence" value="ECO:0007669"/>
    <property type="project" value="InterPro"/>
</dbReference>
<protein>
    <submittedName>
        <fullName evidence="2">Helix-turn-helix domain-containing protein</fullName>
    </submittedName>
</protein>
<evidence type="ECO:0000259" key="1">
    <source>
        <dbReference type="Pfam" id="PF12728"/>
    </source>
</evidence>
<dbReference type="Pfam" id="PF12728">
    <property type="entry name" value="HTH_17"/>
    <property type="match status" value="1"/>
</dbReference>
<organism evidence="2 3">
    <name type="scientific">Acidaminococcus intestini</name>
    <dbReference type="NCBI Taxonomy" id="187327"/>
    <lineage>
        <taxon>Bacteria</taxon>
        <taxon>Bacillati</taxon>
        <taxon>Bacillota</taxon>
        <taxon>Negativicutes</taxon>
        <taxon>Acidaminococcales</taxon>
        <taxon>Acidaminococcaceae</taxon>
        <taxon>Acidaminococcus</taxon>
    </lineage>
</organism>
<dbReference type="InterPro" id="IPR010093">
    <property type="entry name" value="SinI_DNA-bd"/>
</dbReference>
<gene>
    <name evidence="2" type="ORF">KHX13_00495</name>
</gene>